<feature type="transmembrane region" description="Helical" evidence="1">
    <location>
        <begin position="131"/>
        <end position="155"/>
    </location>
</feature>
<dbReference type="EMBL" id="LQPY01000037">
    <property type="protein sequence ID" value="ORW99882.1"/>
    <property type="molecule type" value="Genomic_DNA"/>
</dbReference>
<keyword evidence="1" id="KW-1133">Transmembrane helix</keyword>
<dbReference type="OrthoDB" id="4689187at2"/>
<dbReference type="EMBL" id="HG964446">
    <property type="protein sequence ID" value="CDO90304.1"/>
    <property type="molecule type" value="Genomic_DNA"/>
</dbReference>
<keyword evidence="1" id="KW-0812">Transmembrane</keyword>
<reference evidence="2" key="2">
    <citation type="submission" date="2014-04" db="EMBL/GenBank/DDBJ databases">
        <authorList>
            <person name="Urmite Genomes U."/>
        </authorList>
    </citation>
    <scope>NUCLEOTIDE SEQUENCE</scope>
    <source>
        <strain evidence="2">DSM 44626</strain>
    </source>
</reference>
<evidence type="ECO:0008006" key="5">
    <source>
        <dbReference type="Google" id="ProtNLM"/>
    </source>
</evidence>
<evidence type="ECO:0000313" key="4">
    <source>
        <dbReference type="Proteomes" id="UP000193710"/>
    </source>
</evidence>
<keyword evidence="4" id="KW-1185">Reference proteome</keyword>
<dbReference type="eggNOG" id="ENOG5033XP5">
    <property type="taxonomic scope" value="Bacteria"/>
</dbReference>
<feature type="transmembrane region" description="Helical" evidence="1">
    <location>
        <begin position="200"/>
        <end position="220"/>
    </location>
</feature>
<feature type="transmembrane region" description="Helical" evidence="1">
    <location>
        <begin position="12"/>
        <end position="31"/>
    </location>
</feature>
<keyword evidence="1" id="KW-0472">Membrane</keyword>
<accession>A0A024K3C4</accession>
<feature type="transmembrane region" description="Helical" evidence="1">
    <location>
        <begin position="89"/>
        <end position="111"/>
    </location>
</feature>
<sequence>MNARSQRICAWAGPACAVTWVVGFFFLAGFIPPPAPSMDAHQIATMFAEHGGRIRAGLIIVGFGGAIYCPWAAAISVQLKRIEGRFSPMAYTQLGMGSVFVLIFIVPVMMWQAAAFRPMENIEITHRFNDMAWMLFIGPVCTIFVQGMAITVAILSDKSEHPVLPRWLGWFNLWAQIIYLPGVLIPYFKSGPLAWNGLLAFWIPVVVFTVWLCLITAVLLRAINEQERSFAEESAAGPAASATAGAPA</sequence>
<proteinExistence type="predicted"/>
<protein>
    <recommendedName>
        <fullName evidence="5">Integral membrane protein</fullName>
    </recommendedName>
</protein>
<evidence type="ECO:0000256" key="1">
    <source>
        <dbReference type="SAM" id="Phobius"/>
    </source>
</evidence>
<name>A0A024K3C4_9MYCO</name>
<gene>
    <name evidence="3" type="ORF">AWC29_26325</name>
    <name evidence="2" type="ORF">BN973_04697</name>
</gene>
<dbReference type="Proteomes" id="UP000028880">
    <property type="component" value="Unassembled WGS sequence"/>
</dbReference>
<evidence type="ECO:0000313" key="3">
    <source>
        <dbReference type="EMBL" id="ORW99882.1"/>
    </source>
</evidence>
<organism evidence="2">
    <name type="scientific">Mycobacterium triplex</name>
    <dbReference type="NCBI Taxonomy" id="47839"/>
    <lineage>
        <taxon>Bacteria</taxon>
        <taxon>Bacillati</taxon>
        <taxon>Actinomycetota</taxon>
        <taxon>Actinomycetes</taxon>
        <taxon>Mycobacteriales</taxon>
        <taxon>Mycobacteriaceae</taxon>
        <taxon>Mycobacterium</taxon>
        <taxon>Mycobacterium simiae complex</taxon>
    </lineage>
</organism>
<feature type="transmembrane region" description="Helical" evidence="1">
    <location>
        <begin position="167"/>
        <end position="188"/>
    </location>
</feature>
<dbReference type="AlphaFoldDB" id="A0A024K3C4"/>
<feature type="transmembrane region" description="Helical" evidence="1">
    <location>
        <begin position="56"/>
        <end position="77"/>
    </location>
</feature>
<dbReference type="HOGENOM" id="CLU_081621_0_0_11"/>
<evidence type="ECO:0000313" key="2">
    <source>
        <dbReference type="EMBL" id="CDO90304.1"/>
    </source>
</evidence>
<dbReference type="STRING" id="47839.BN973_04697"/>
<dbReference type="RefSeq" id="WP_051641436.1">
    <property type="nucleotide sequence ID" value="NZ_HG964446.1"/>
</dbReference>
<reference evidence="2" key="1">
    <citation type="journal article" date="2014" name="Genome Announc.">
        <title>Draft Genome Sequence of Mycobacterium triplex DSM 44626.</title>
        <authorList>
            <person name="Sassi M."/>
            <person name="Croce O."/>
            <person name="Robert C."/>
            <person name="Raoult D."/>
            <person name="Drancourt M."/>
        </authorList>
    </citation>
    <scope>NUCLEOTIDE SEQUENCE [LARGE SCALE GENOMIC DNA]</scope>
    <source>
        <strain evidence="2">DSM 44626</strain>
    </source>
</reference>
<reference evidence="3 4" key="3">
    <citation type="submission" date="2016-01" db="EMBL/GenBank/DDBJ databases">
        <title>The new phylogeny of the genus Mycobacterium.</title>
        <authorList>
            <person name="Tarcisio F."/>
            <person name="Conor M."/>
            <person name="Antonella G."/>
            <person name="Elisabetta G."/>
            <person name="Giulia F.S."/>
            <person name="Sara T."/>
            <person name="Anna F."/>
            <person name="Clotilde B."/>
            <person name="Roberto B."/>
            <person name="Veronica D.S."/>
            <person name="Fabio R."/>
            <person name="Monica P."/>
            <person name="Olivier J."/>
            <person name="Enrico T."/>
            <person name="Nicola S."/>
        </authorList>
    </citation>
    <scope>NUCLEOTIDE SEQUENCE [LARGE SCALE GENOMIC DNA]</scope>
    <source>
        <strain evidence="3 4">DSM 44626</strain>
    </source>
</reference>
<dbReference type="Proteomes" id="UP000193710">
    <property type="component" value="Unassembled WGS sequence"/>
</dbReference>